<dbReference type="PROSITE" id="PS00909">
    <property type="entry name" value="MR_MLE_2"/>
    <property type="match status" value="1"/>
</dbReference>
<dbReference type="InterPro" id="IPR034593">
    <property type="entry name" value="DgoD-like"/>
</dbReference>
<evidence type="ECO:0000313" key="4">
    <source>
        <dbReference type="Proteomes" id="UP000435304"/>
    </source>
</evidence>
<dbReference type="InterPro" id="IPR018110">
    <property type="entry name" value="Mandel_Rmase/mucon_lact_enz_CS"/>
</dbReference>
<dbReference type="InterPro" id="IPR029065">
    <property type="entry name" value="Enolase_C-like"/>
</dbReference>
<dbReference type="SMART" id="SM00922">
    <property type="entry name" value="MR_MLE"/>
    <property type="match status" value="1"/>
</dbReference>
<dbReference type="Pfam" id="PF13378">
    <property type="entry name" value="MR_MLE_C"/>
    <property type="match status" value="1"/>
</dbReference>
<dbReference type="SUPFAM" id="SSF54826">
    <property type="entry name" value="Enolase N-terminal domain-like"/>
    <property type="match status" value="1"/>
</dbReference>
<dbReference type="NCBIfam" id="NF010624">
    <property type="entry name" value="PRK14017.1"/>
    <property type="match status" value="1"/>
</dbReference>
<reference evidence="3 4" key="1">
    <citation type="submission" date="2019-12" db="EMBL/GenBank/DDBJ databases">
        <title>Auraticoccus cholistani sp. nov., an actinomycete isolated from soil of Cholistan desert.</title>
        <authorList>
            <person name="Cheema M.T."/>
        </authorList>
    </citation>
    <scope>NUCLEOTIDE SEQUENCE [LARGE SCALE GENOMIC DNA]</scope>
    <source>
        <strain evidence="3 4">F435</strain>
    </source>
</reference>
<dbReference type="InterPro" id="IPR013341">
    <property type="entry name" value="Mandelate_racemase_N_dom"/>
</dbReference>
<evidence type="ECO:0000313" key="3">
    <source>
        <dbReference type="EMBL" id="MVA74667.1"/>
    </source>
</evidence>
<dbReference type="GO" id="GO:0008869">
    <property type="term" value="F:galactonate dehydratase activity"/>
    <property type="evidence" value="ECO:0007669"/>
    <property type="project" value="UniProtKB-EC"/>
</dbReference>
<dbReference type="EMBL" id="WPCU01000003">
    <property type="protein sequence ID" value="MVA74667.1"/>
    <property type="molecule type" value="Genomic_DNA"/>
</dbReference>
<dbReference type="PANTHER" id="PTHR48080">
    <property type="entry name" value="D-GALACTONATE DEHYDRATASE-RELATED"/>
    <property type="match status" value="1"/>
</dbReference>
<dbReference type="AlphaFoldDB" id="A0A6A9UTY8"/>
<keyword evidence="4" id="KW-1185">Reference proteome</keyword>
<dbReference type="InterPro" id="IPR013342">
    <property type="entry name" value="Mandelate_racemase_C"/>
</dbReference>
<keyword evidence="1 3" id="KW-0456">Lyase</keyword>
<dbReference type="EC" id="4.2.1.6" evidence="3"/>
<gene>
    <name evidence="3" type="primary">dgoD</name>
    <name evidence="3" type="ORF">GC722_01260</name>
</gene>
<dbReference type="RefSeq" id="WP_197429674.1">
    <property type="nucleotide sequence ID" value="NZ_WPCU01000003.1"/>
</dbReference>
<evidence type="ECO:0000256" key="1">
    <source>
        <dbReference type="ARBA" id="ARBA00023239"/>
    </source>
</evidence>
<evidence type="ECO:0000259" key="2">
    <source>
        <dbReference type="SMART" id="SM00922"/>
    </source>
</evidence>
<dbReference type="Gene3D" id="3.30.390.10">
    <property type="entry name" value="Enolase-like, N-terminal domain"/>
    <property type="match status" value="1"/>
</dbReference>
<sequence length="384" mass="42324">MRITRLSVHHVEPRFSFLVVHTDDESLFGIGEACLEGKARVVQAALADFEPVLVGRDPRRIERIWHDLHRTTFYPIGSVLTSAISAVDQALWDLLGKHHEVPVHELLGGRVRDRVRAYRHVNVGDHGDAEVARDQQHIDELVAEARRAVEQGFTMIKTALPGPARGLETAAFVDFQARRFAALREAVGPTVDIGIDFHGRVGPALAKVLIRAIEPWSPLFVEEPCLPENVDAMADVARSTSVPIATGERLFTRWGFREVLEKQVAAVLQPDLAHCGGISEGRKIATMAETYYAQMAPHNPLGPVNLAASVQLDLVSPNFLCQEQIHLGEGLITRPFEVVDGYIEAPTAPGLGVELAPEVFESDWDGSWTVPNWQDPVDGALLPW</sequence>
<name>A0A6A9UTY8_9ACTN</name>
<comment type="caution">
    <text evidence="3">The sequence shown here is derived from an EMBL/GenBank/DDBJ whole genome shotgun (WGS) entry which is preliminary data.</text>
</comment>
<dbReference type="InterPro" id="IPR036849">
    <property type="entry name" value="Enolase-like_C_sf"/>
</dbReference>
<dbReference type="PROSITE" id="PS00908">
    <property type="entry name" value="MR_MLE_1"/>
    <property type="match status" value="1"/>
</dbReference>
<dbReference type="Pfam" id="PF02746">
    <property type="entry name" value="MR_MLE_N"/>
    <property type="match status" value="1"/>
</dbReference>
<dbReference type="SUPFAM" id="SSF51604">
    <property type="entry name" value="Enolase C-terminal domain-like"/>
    <property type="match status" value="1"/>
</dbReference>
<dbReference type="GO" id="GO:0009063">
    <property type="term" value="P:amino acid catabolic process"/>
    <property type="evidence" value="ECO:0007669"/>
    <property type="project" value="InterPro"/>
</dbReference>
<protein>
    <submittedName>
        <fullName evidence="3">Galactonate dehydratase</fullName>
        <ecNumber evidence="3">4.2.1.6</ecNumber>
    </submittedName>
</protein>
<dbReference type="InterPro" id="IPR029017">
    <property type="entry name" value="Enolase-like_N"/>
</dbReference>
<feature type="domain" description="Mandelate racemase/muconate lactonizing enzyme C-terminal" evidence="2">
    <location>
        <begin position="138"/>
        <end position="243"/>
    </location>
</feature>
<dbReference type="SFLD" id="SFLDS00001">
    <property type="entry name" value="Enolase"/>
    <property type="match status" value="1"/>
</dbReference>
<proteinExistence type="predicted"/>
<dbReference type="Proteomes" id="UP000435304">
    <property type="component" value="Unassembled WGS sequence"/>
</dbReference>
<dbReference type="Gene3D" id="3.20.20.120">
    <property type="entry name" value="Enolase-like C-terminal domain"/>
    <property type="match status" value="1"/>
</dbReference>
<dbReference type="PANTHER" id="PTHR48080:SF2">
    <property type="entry name" value="D-GALACTONATE DEHYDRATASE"/>
    <property type="match status" value="1"/>
</dbReference>
<organism evidence="3 4">
    <name type="scientific">Auraticoccus cholistanensis</name>
    <dbReference type="NCBI Taxonomy" id="2656650"/>
    <lineage>
        <taxon>Bacteria</taxon>
        <taxon>Bacillati</taxon>
        <taxon>Actinomycetota</taxon>
        <taxon>Actinomycetes</taxon>
        <taxon>Propionibacteriales</taxon>
        <taxon>Propionibacteriaceae</taxon>
        <taxon>Auraticoccus</taxon>
    </lineage>
</organism>
<dbReference type="SFLD" id="SFLDG00179">
    <property type="entry name" value="mandelate_racemase"/>
    <property type="match status" value="1"/>
</dbReference>
<accession>A0A6A9UTY8</accession>